<dbReference type="Pfam" id="PF14016">
    <property type="entry name" value="DUF4232"/>
    <property type="match status" value="1"/>
</dbReference>
<dbReference type="PROSITE" id="PS51257">
    <property type="entry name" value="PROKAR_LIPOPROTEIN"/>
    <property type="match status" value="1"/>
</dbReference>
<dbReference type="InterPro" id="IPR025326">
    <property type="entry name" value="DUF4232"/>
</dbReference>
<feature type="signal peptide" evidence="2">
    <location>
        <begin position="1"/>
        <end position="27"/>
    </location>
</feature>
<keyword evidence="5" id="KW-1185">Reference proteome</keyword>
<name>A0ABY4R0C9_9ACTN</name>
<feature type="region of interest" description="Disordered" evidence="1">
    <location>
        <begin position="26"/>
        <end position="81"/>
    </location>
</feature>
<proteinExistence type="predicted"/>
<feature type="compositionally biased region" description="Pro residues" evidence="1">
    <location>
        <begin position="58"/>
        <end position="76"/>
    </location>
</feature>
<organism evidence="4 5">
    <name type="scientific">Jatrophihabitans telluris</name>
    <dbReference type="NCBI Taxonomy" id="2038343"/>
    <lineage>
        <taxon>Bacteria</taxon>
        <taxon>Bacillati</taxon>
        <taxon>Actinomycetota</taxon>
        <taxon>Actinomycetes</taxon>
        <taxon>Jatrophihabitantales</taxon>
        <taxon>Jatrophihabitantaceae</taxon>
        <taxon>Jatrophihabitans</taxon>
    </lineage>
</organism>
<protein>
    <submittedName>
        <fullName evidence="4">DUF4232 domain-containing protein</fullName>
    </submittedName>
</protein>
<evidence type="ECO:0000256" key="2">
    <source>
        <dbReference type="SAM" id="SignalP"/>
    </source>
</evidence>
<gene>
    <name evidence="4" type="ORF">M6D93_04375</name>
</gene>
<accession>A0ABY4R0C9</accession>
<evidence type="ECO:0000259" key="3">
    <source>
        <dbReference type="Pfam" id="PF14016"/>
    </source>
</evidence>
<dbReference type="Proteomes" id="UP001056336">
    <property type="component" value="Chromosome"/>
</dbReference>
<evidence type="ECO:0000313" key="5">
    <source>
        <dbReference type="Proteomes" id="UP001056336"/>
    </source>
</evidence>
<evidence type="ECO:0000313" key="4">
    <source>
        <dbReference type="EMBL" id="UQX89243.1"/>
    </source>
</evidence>
<evidence type="ECO:0000256" key="1">
    <source>
        <dbReference type="SAM" id="MobiDB-lite"/>
    </source>
</evidence>
<reference evidence="4" key="1">
    <citation type="journal article" date="2018" name="Int. J. Syst. Evol. Microbiol.">
        <title>Jatrophihabitans telluris sp. nov., isolated from sediment soil of lava forest wetlands and the emended description of the genus Jatrophihabitans.</title>
        <authorList>
            <person name="Lee K.C."/>
            <person name="Suh M.K."/>
            <person name="Eom M.K."/>
            <person name="Kim K.K."/>
            <person name="Kim J.S."/>
            <person name="Kim D.S."/>
            <person name="Ko S.H."/>
            <person name="Shin Y.K."/>
            <person name="Lee J.S."/>
        </authorList>
    </citation>
    <scope>NUCLEOTIDE SEQUENCE</scope>
    <source>
        <strain evidence="4">N237</strain>
    </source>
</reference>
<keyword evidence="2" id="KW-0732">Signal</keyword>
<dbReference type="EMBL" id="CP097332">
    <property type="protein sequence ID" value="UQX89243.1"/>
    <property type="molecule type" value="Genomic_DNA"/>
</dbReference>
<feature type="compositionally biased region" description="Polar residues" evidence="1">
    <location>
        <begin position="26"/>
        <end position="47"/>
    </location>
</feature>
<feature type="domain" description="DUF4232" evidence="3">
    <location>
        <begin position="80"/>
        <end position="194"/>
    </location>
</feature>
<feature type="chain" id="PRO_5045935992" evidence="2">
    <location>
        <begin position="28"/>
        <end position="333"/>
    </location>
</feature>
<reference evidence="4" key="2">
    <citation type="submission" date="2022-05" db="EMBL/GenBank/DDBJ databases">
        <authorList>
            <person name="Kim J.-S."/>
            <person name="Lee K."/>
            <person name="Suh M."/>
            <person name="Eom M."/>
            <person name="Kim J.-S."/>
            <person name="Kim D.-S."/>
            <person name="Ko S.-H."/>
            <person name="Shin Y."/>
            <person name="Lee J.-S."/>
        </authorList>
    </citation>
    <scope>NUCLEOTIDE SEQUENCE</scope>
    <source>
        <strain evidence="4">N237</strain>
    </source>
</reference>
<sequence length="333" mass="34428">MRGPARTRAAGALWLAAIAVLSGCATSAGSSSRQPSHTSPRSRSAQPGDSVIPWIDAPAPPDQPPTTTSPPAPPANARPCHRHDVSASFGFGNGAGGHTITYVRFRNVSGSTCLLAGYPHVVATGPGRPSVTGINGSFFPAGHAANMPPDGVTVIGLETDTYCAARPGGGGGGQTYDRVSIELPGGSSVTLNVPRTIELDLTCGLRLTPFFDPHYPKPEPVYPLDVLRTTLELPHTAKAGSVLRFTVAVHNPTAQGVSLTPCPGYLEAALTSTPDKRTYALNCAPVRAIIPGQTVRFAMRLPLPAGTSHGPTKVLWSLKAPNTESIGTVVVTG</sequence>